<evidence type="ECO:0000256" key="1">
    <source>
        <dbReference type="ARBA" id="ARBA00004141"/>
    </source>
</evidence>
<sequence length="470" mass="51745">GPVRKLTSRGDLGVHCCTYRTRLSLNKMQLVRMLGGMLLVAALMCSGNLCISASKEDGKIPYSSTTVTLLIEVLKLVVMLAAIVITETPPPARFVPIEAFYYAVPSFLYTIDNNLNYVILRYMDAATLSVLWNLKIVVTAVLFRFVLKHPLSELRKTAILLLVVGVLTSQSNHLRQMEGAMTNNGSGSGMSMQSEEDAAADKSAKDLVVGVMLVLVAVTLSSCASVFTEWAFKRKSSCPFLWQNMQMYVFGILFNAAGVLLVEGEEISSKGFFHGYNNWTLAVVVVNSIGGIGMGFILKYLDNIACVYSHSMAMMLTMLFSMLFFAFKPSLEFGCGLTVLVISMYIYHHPLAHFDAMLPTDTGKHRRFSGTCSERHESSGESEITERSEKKRLAKLRQQEQDDGEYDTDTSSIASSSGGSLSSMAPRSMRGLQLKKTQYSMLPGESEDLESARANAKTMEVSLNNNQTNN</sequence>
<dbReference type="GO" id="GO:0015165">
    <property type="term" value="F:pyrimidine nucleotide-sugar transmembrane transporter activity"/>
    <property type="evidence" value="ECO:0007669"/>
    <property type="project" value="InterPro"/>
</dbReference>
<feature type="compositionally biased region" description="Polar residues" evidence="5">
    <location>
        <begin position="461"/>
        <end position="470"/>
    </location>
</feature>
<evidence type="ECO:0000256" key="6">
    <source>
        <dbReference type="SAM" id="Phobius"/>
    </source>
</evidence>
<keyword evidence="8" id="KW-1185">Reference proteome</keyword>
<feature type="transmembrane region" description="Helical" evidence="6">
    <location>
        <begin position="207"/>
        <end position="227"/>
    </location>
</feature>
<evidence type="ECO:0000313" key="8">
    <source>
        <dbReference type="Proteomes" id="UP000018721"/>
    </source>
</evidence>
<dbReference type="eggNOG" id="KOG2234">
    <property type="taxonomic scope" value="Eukaryota"/>
</dbReference>
<evidence type="ECO:0000256" key="3">
    <source>
        <dbReference type="ARBA" id="ARBA00022989"/>
    </source>
</evidence>
<comment type="subcellular location">
    <subcellularLocation>
        <location evidence="1">Membrane</location>
        <topology evidence="1">Multi-pass membrane protein</topology>
    </subcellularLocation>
</comment>
<dbReference type="Pfam" id="PF04142">
    <property type="entry name" value="Nuc_sug_transp"/>
    <property type="match status" value="1"/>
</dbReference>
<dbReference type="GO" id="GO:0000139">
    <property type="term" value="C:Golgi membrane"/>
    <property type="evidence" value="ECO:0007669"/>
    <property type="project" value="InterPro"/>
</dbReference>
<gene>
    <name evidence="7" type="ORF">F443_22419</name>
</gene>
<organism evidence="7 8">
    <name type="scientific">Phytophthora nicotianae P1569</name>
    <dbReference type="NCBI Taxonomy" id="1317065"/>
    <lineage>
        <taxon>Eukaryota</taxon>
        <taxon>Sar</taxon>
        <taxon>Stramenopiles</taxon>
        <taxon>Oomycota</taxon>
        <taxon>Peronosporomycetes</taxon>
        <taxon>Peronosporales</taxon>
        <taxon>Peronosporaceae</taxon>
        <taxon>Phytophthora</taxon>
    </lineage>
</organism>
<name>V9DVY6_PHYNI</name>
<evidence type="ECO:0000256" key="4">
    <source>
        <dbReference type="ARBA" id="ARBA00023136"/>
    </source>
</evidence>
<feature type="transmembrane region" description="Helical" evidence="6">
    <location>
        <begin position="30"/>
        <end position="54"/>
    </location>
</feature>
<feature type="transmembrane region" description="Helical" evidence="6">
    <location>
        <begin position="66"/>
        <end position="87"/>
    </location>
</feature>
<dbReference type="OrthoDB" id="408493at2759"/>
<dbReference type="Proteomes" id="UP000018721">
    <property type="component" value="Unassembled WGS sequence"/>
</dbReference>
<dbReference type="SUPFAM" id="SSF103481">
    <property type="entry name" value="Multidrug resistance efflux transporter EmrE"/>
    <property type="match status" value="1"/>
</dbReference>
<keyword evidence="4 6" id="KW-0472">Membrane</keyword>
<evidence type="ECO:0000256" key="5">
    <source>
        <dbReference type="SAM" id="MobiDB-lite"/>
    </source>
</evidence>
<feature type="transmembrane region" description="Helical" evidence="6">
    <location>
        <begin position="305"/>
        <end position="325"/>
    </location>
</feature>
<evidence type="ECO:0000313" key="7">
    <source>
        <dbReference type="EMBL" id="ETI30453.1"/>
    </source>
</evidence>
<dbReference type="NCBIfam" id="TIGR00803">
    <property type="entry name" value="nst"/>
    <property type="match status" value="1"/>
</dbReference>
<comment type="caution">
    <text evidence="7">The sequence shown here is derived from an EMBL/GenBank/DDBJ whole genome shotgun (WGS) entry which is preliminary data.</text>
</comment>
<evidence type="ECO:0000256" key="2">
    <source>
        <dbReference type="ARBA" id="ARBA00022692"/>
    </source>
</evidence>
<feature type="region of interest" description="Disordered" evidence="5">
    <location>
        <begin position="365"/>
        <end position="470"/>
    </location>
</feature>
<evidence type="ECO:0008006" key="9">
    <source>
        <dbReference type="Google" id="ProtNLM"/>
    </source>
</evidence>
<keyword evidence="3 6" id="KW-1133">Transmembrane helix</keyword>
<feature type="compositionally biased region" description="Basic and acidic residues" evidence="5">
    <location>
        <begin position="373"/>
        <end position="391"/>
    </location>
</feature>
<dbReference type="AlphaFoldDB" id="V9DVY6"/>
<dbReference type="EMBL" id="ANIZ01004018">
    <property type="protein sequence ID" value="ETI30453.1"/>
    <property type="molecule type" value="Genomic_DNA"/>
</dbReference>
<dbReference type="HOGENOM" id="CLU_024645_5_0_1"/>
<feature type="transmembrane region" description="Helical" evidence="6">
    <location>
        <begin position="99"/>
        <end position="119"/>
    </location>
</feature>
<accession>V9DVY6</accession>
<protein>
    <recommendedName>
        <fullName evidence="9">UDP-galactose transporter</fullName>
    </recommendedName>
</protein>
<feature type="non-terminal residue" evidence="7">
    <location>
        <position position="1"/>
    </location>
</feature>
<dbReference type="InterPro" id="IPR007271">
    <property type="entry name" value="Nuc_sug_transpt"/>
</dbReference>
<feature type="transmembrane region" description="Helical" evidence="6">
    <location>
        <begin position="331"/>
        <end position="347"/>
    </location>
</feature>
<keyword evidence="2 6" id="KW-0812">Transmembrane</keyword>
<feature type="compositionally biased region" description="Low complexity" evidence="5">
    <location>
        <begin position="411"/>
        <end position="423"/>
    </location>
</feature>
<feature type="transmembrane region" description="Helical" evidence="6">
    <location>
        <begin position="247"/>
        <end position="264"/>
    </location>
</feature>
<dbReference type="InterPro" id="IPR037185">
    <property type="entry name" value="EmrE-like"/>
</dbReference>
<feature type="transmembrane region" description="Helical" evidence="6">
    <location>
        <begin position="125"/>
        <end position="146"/>
    </location>
</feature>
<reference evidence="7 8" key="1">
    <citation type="submission" date="2013-11" db="EMBL/GenBank/DDBJ databases">
        <title>The Genome Sequence of Phytophthora parasitica P1569.</title>
        <authorList>
            <consortium name="The Broad Institute Genomics Platform"/>
            <person name="Russ C."/>
            <person name="Tyler B."/>
            <person name="Panabieres F."/>
            <person name="Shan W."/>
            <person name="Tripathy S."/>
            <person name="Grunwald N."/>
            <person name="Machado M."/>
            <person name="Johnson C.S."/>
            <person name="Arredondo F."/>
            <person name="Hong C."/>
            <person name="Coffey M."/>
            <person name="Young S.K."/>
            <person name="Zeng Q."/>
            <person name="Gargeya S."/>
            <person name="Fitzgerald M."/>
            <person name="Abouelleil A."/>
            <person name="Alvarado L."/>
            <person name="Chapman S.B."/>
            <person name="Gainer-Dewar J."/>
            <person name="Goldberg J."/>
            <person name="Griggs A."/>
            <person name="Gujja S."/>
            <person name="Hansen M."/>
            <person name="Howarth C."/>
            <person name="Imamovic A."/>
            <person name="Ireland A."/>
            <person name="Larimer J."/>
            <person name="McCowan C."/>
            <person name="Murphy C."/>
            <person name="Pearson M."/>
            <person name="Poon T.W."/>
            <person name="Priest M."/>
            <person name="Roberts A."/>
            <person name="Saif S."/>
            <person name="Shea T."/>
            <person name="Sykes S."/>
            <person name="Wortman J."/>
            <person name="Nusbaum C."/>
            <person name="Birren B."/>
        </authorList>
    </citation>
    <scope>NUCLEOTIDE SEQUENCE [LARGE SCALE GENOMIC DNA]</scope>
    <source>
        <strain evidence="7 8">P1569</strain>
    </source>
</reference>
<proteinExistence type="predicted"/>
<dbReference type="PANTHER" id="PTHR10231">
    <property type="entry name" value="NUCLEOTIDE-SUGAR TRANSMEMBRANE TRANSPORTER"/>
    <property type="match status" value="1"/>
</dbReference>
<feature type="transmembrane region" description="Helical" evidence="6">
    <location>
        <begin position="276"/>
        <end position="298"/>
    </location>
</feature>